<dbReference type="InterPro" id="IPR011333">
    <property type="entry name" value="SKP1/BTB/POZ_sf"/>
</dbReference>
<gene>
    <name evidence="1" type="ORF">PT974_02934</name>
</gene>
<accession>A0ABR0SZE5</accession>
<evidence type="ECO:0008006" key="3">
    <source>
        <dbReference type="Google" id="ProtNLM"/>
    </source>
</evidence>
<keyword evidence="2" id="KW-1185">Reference proteome</keyword>
<name>A0ABR0SZE5_9HYPO</name>
<evidence type="ECO:0000313" key="2">
    <source>
        <dbReference type="Proteomes" id="UP001338125"/>
    </source>
</evidence>
<evidence type="ECO:0000313" key="1">
    <source>
        <dbReference type="EMBL" id="KAK5997571.1"/>
    </source>
</evidence>
<dbReference type="PANTHER" id="PTHR47843:SF5">
    <property type="entry name" value="BTB_POZ DOMAIN PROTEIN"/>
    <property type="match status" value="1"/>
</dbReference>
<comment type="caution">
    <text evidence="1">The sequence shown here is derived from an EMBL/GenBank/DDBJ whole genome shotgun (WGS) entry which is preliminary data.</text>
</comment>
<dbReference type="EMBL" id="JAVFKD010000002">
    <property type="protein sequence ID" value="KAK5997571.1"/>
    <property type="molecule type" value="Genomic_DNA"/>
</dbReference>
<proteinExistence type="predicted"/>
<dbReference type="Gene3D" id="3.30.710.10">
    <property type="entry name" value="Potassium Channel Kv1.1, Chain A"/>
    <property type="match status" value="1"/>
</dbReference>
<dbReference type="PANTHER" id="PTHR47843">
    <property type="entry name" value="BTB DOMAIN-CONTAINING PROTEIN-RELATED"/>
    <property type="match status" value="1"/>
</dbReference>
<organism evidence="1 2">
    <name type="scientific">Cladobotryum mycophilum</name>
    <dbReference type="NCBI Taxonomy" id="491253"/>
    <lineage>
        <taxon>Eukaryota</taxon>
        <taxon>Fungi</taxon>
        <taxon>Dikarya</taxon>
        <taxon>Ascomycota</taxon>
        <taxon>Pezizomycotina</taxon>
        <taxon>Sordariomycetes</taxon>
        <taxon>Hypocreomycetidae</taxon>
        <taxon>Hypocreales</taxon>
        <taxon>Hypocreaceae</taxon>
        <taxon>Cladobotryum</taxon>
    </lineage>
</organism>
<dbReference type="Proteomes" id="UP001338125">
    <property type="component" value="Unassembled WGS sequence"/>
</dbReference>
<sequence>MAQVSWEEIISSDSFTFIVGKDGDKFIMHSAMVASQSKALDRLANGEAMEAIERSVVWKDVDKYTFIRFSQFAYMGAYKKVLPTKRLSYIPPPQPERVLRPNEKVVWNSAGSSRRSQLWEEFMNLYQLDHDYKTLENNPQNDDLKVFLGHARVYVFAECYGIEGLKQHSLARLHVVLKVLGLYKSTICDFVGLVRYTYENTAANKDALRSLLSSYAACNFEELWKSDGFQQLFTECEDFFKGLDGKTPETVGVMPIEEALIRPDEAKDGTG</sequence>
<reference evidence="1 2" key="1">
    <citation type="submission" date="2024-01" db="EMBL/GenBank/DDBJ databases">
        <title>Complete genome of Cladobotryum mycophilum ATHUM6906.</title>
        <authorList>
            <person name="Christinaki A.C."/>
            <person name="Myridakis A.I."/>
            <person name="Kouvelis V.N."/>
        </authorList>
    </citation>
    <scope>NUCLEOTIDE SEQUENCE [LARGE SCALE GENOMIC DNA]</scope>
    <source>
        <strain evidence="1 2">ATHUM6906</strain>
    </source>
</reference>
<protein>
    <recommendedName>
        <fullName evidence="3">BTB domain-containing protein</fullName>
    </recommendedName>
</protein>